<evidence type="ECO:0008006" key="4">
    <source>
        <dbReference type="Google" id="ProtNLM"/>
    </source>
</evidence>
<evidence type="ECO:0000256" key="1">
    <source>
        <dbReference type="SAM" id="Phobius"/>
    </source>
</evidence>
<keyword evidence="3" id="KW-1185">Reference proteome</keyword>
<feature type="transmembrane region" description="Helical" evidence="1">
    <location>
        <begin position="69"/>
        <end position="89"/>
    </location>
</feature>
<evidence type="ECO:0000313" key="2">
    <source>
        <dbReference type="EMBL" id="STX43231.1"/>
    </source>
</evidence>
<reference evidence="2 3" key="1">
    <citation type="submission" date="2018-06" db="EMBL/GenBank/DDBJ databases">
        <authorList>
            <consortium name="Pathogen Informatics"/>
            <person name="Doyle S."/>
        </authorList>
    </citation>
    <scope>NUCLEOTIDE SEQUENCE [LARGE SCALE GENOMIC DNA]</scope>
    <source>
        <strain evidence="2 3">NCTC13292</strain>
    </source>
</reference>
<keyword evidence="1" id="KW-0472">Membrane</keyword>
<feature type="transmembrane region" description="Helical" evidence="1">
    <location>
        <begin position="6"/>
        <end position="24"/>
    </location>
</feature>
<keyword evidence="1" id="KW-0812">Transmembrane</keyword>
<gene>
    <name evidence="2" type="ORF">NCTC13292_02049</name>
</gene>
<dbReference type="RefSeq" id="WP_115221681.1">
    <property type="nucleotide sequence ID" value="NZ_CAXYJE010000002.1"/>
</dbReference>
<proteinExistence type="predicted"/>
<sequence>MDLVSLGVNLVSGLVGGHLLGAAWKDKSLGALGNSIAGIIGGAAGGYILQTVGMLNSLGLGDMSIHALLGNVGSGLVGGAVLTAIVGMIKKSISKA</sequence>
<accession>A0A378J8D0</accession>
<dbReference type="Proteomes" id="UP000254677">
    <property type="component" value="Unassembled WGS sequence"/>
</dbReference>
<protein>
    <recommendedName>
        <fullName evidence="4">Transglycosylase associated protein</fullName>
    </recommendedName>
</protein>
<dbReference type="AlphaFoldDB" id="A0A378J8D0"/>
<keyword evidence="1" id="KW-1133">Transmembrane helix</keyword>
<feature type="transmembrane region" description="Helical" evidence="1">
    <location>
        <begin position="31"/>
        <end position="49"/>
    </location>
</feature>
<organism evidence="2 3">
    <name type="scientific">Legionella donaldsonii</name>
    <dbReference type="NCBI Taxonomy" id="45060"/>
    <lineage>
        <taxon>Bacteria</taxon>
        <taxon>Pseudomonadati</taxon>
        <taxon>Pseudomonadota</taxon>
        <taxon>Gammaproteobacteria</taxon>
        <taxon>Legionellales</taxon>
        <taxon>Legionellaceae</taxon>
        <taxon>Legionella</taxon>
    </lineage>
</organism>
<dbReference type="EMBL" id="UGOA01000001">
    <property type="protein sequence ID" value="STX43231.1"/>
    <property type="molecule type" value="Genomic_DNA"/>
</dbReference>
<evidence type="ECO:0000313" key="3">
    <source>
        <dbReference type="Proteomes" id="UP000254677"/>
    </source>
</evidence>
<name>A0A378J8D0_9GAMM</name>